<keyword evidence="4 7" id="KW-0274">FAD</keyword>
<organism evidence="12 13">
    <name type="scientific">Metarhizium humberi</name>
    <dbReference type="NCBI Taxonomy" id="2596975"/>
    <lineage>
        <taxon>Eukaryota</taxon>
        <taxon>Fungi</taxon>
        <taxon>Dikarya</taxon>
        <taxon>Ascomycota</taxon>
        <taxon>Pezizomycotina</taxon>
        <taxon>Sordariomycetes</taxon>
        <taxon>Hypocreomycetidae</taxon>
        <taxon>Hypocreales</taxon>
        <taxon>Clavicipitaceae</taxon>
        <taxon>Metarhizium</taxon>
    </lineage>
</organism>
<feature type="domain" description="Glucose-methanol-choline oxidoreductase N-terminal" evidence="10">
    <location>
        <begin position="210"/>
        <end position="233"/>
    </location>
</feature>
<evidence type="ECO:0000256" key="7">
    <source>
        <dbReference type="PIRSR" id="PIRSR000137-2"/>
    </source>
</evidence>
<dbReference type="Gene3D" id="3.50.50.60">
    <property type="entry name" value="FAD/NAD(P)-binding domain"/>
    <property type="match status" value="1"/>
</dbReference>
<dbReference type="Gene3D" id="3.30.560.10">
    <property type="entry name" value="Glucose Oxidase, domain 3"/>
    <property type="match status" value="1"/>
</dbReference>
<dbReference type="Proteomes" id="UP000764110">
    <property type="component" value="Unassembled WGS sequence"/>
</dbReference>
<dbReference type="InterPro" id="IPR000172">
    <property type="entry name" value="GMC_OxRdtase_N"/>
</dbReference>
<evidence type="ECO:0000259" key="10">
    <source>
        <dbReference type="PROSITE" id="PS00623"/>
    </source>
</evidence>
<evidence type="ECO:0000256" key="1">
    <source>
        <dbReference type="ARBA" id="ARBA00001974"/>
    </source>
</evidence>
<reference evidence="12 13" key="1">
    <citation type="submission" date="2020-07" db="EMBL/GenBank/DDBJ databases">
        <title>Metarhizium humberi genome.</title>
        <authorList>
            <person name="Lysoe E."/>
        </authorList>
    </citation>
    <scope>NUCLEOTIDE SEQUENCE [LARGE SCALE GENOMIC DNA]</scope>
    <source>
        <strain evidence="12 13">ESALQ1638</strain>
    </source>
</reference>
<feature type="active site" description="Proton acceptor" evidence="6">
    <location>
        <position position="675"/>
    </location>
</feature>
<dbReference type="PROSITE" id="PS00624">
    <property type="entry name" value="GMC_OXRED_2"/>
    <property type="match status" value="1"/>
</dbReference>
<evidence type="ECO:0000256" key="8">
    <source>
        <dbReference type="RuleBase" id="RU003968"/>
    </source>
</evidence>
<dbReference type="GO" id="GO:0050660">
    <property type="term" value="F:flavin adenine dinucleotide binding"/>
    <property type="evidence" value="ECO:0007669"/>
    <property type="project" value="InterPro"/>
</dbReference>
<dbReference type="InterPro" id="IPR012132">
    <property type="entry name" value="GMC_OxRdtase"/>
</dbReference>
<sequence length="696" mass="75425">MARTAKLKRSTSGGPPDVLSFTPDAPVTKPTELSTLTRTLKNRKTVRGFADDKQARGPSRLIQDITLVDVESTSMDNADTLHHPSGRYSLLNPRYPASYTRRAHHEHRMNGLMLGSAVLAALALPPACATTDFDYVIVGAGTAGNVVANRLSRDPNISVAVIDPGVDQRSNPNVTNPMIWLNNLGTSTDWAYQTVPQANVSNRVITFDAGKGIGGTSLINGMTYIRGDKAQFDAWEQLGNPGWNWAAMFKYYKKVEKIFPPAPAQIQVGASIEPRYHGTSGELHVAFNPALENGPLYDTLRDSWAVMKEGVNRDVNGGTTKGFSVWPQTMDPKENKRWDSATAFYWPIISRQNLKHLNGTVSKLLWKDTNAASGAEAAGVEYLGPDGKRRIAKARKEVIISAGALRTPLVLEHSGIGNPNLLKQKGVKVVVDLPAVGENMIDQALSSFFYTTNATVKGYTPYSTFVTAADIYGSTIEKVANDTRAKLGPWARQLAQASHGGLNASALERILEIQYNAIFNTHATLAEILSTAQGDKIGTSYWDLMPFGRGSVHMSSIDDINNPVIDPRYFSIDFDLATQVESGRIGVEFWATSPVKEIITGQFAPNATVLPPGATDEQWNKFLADSSSSNSHAIGTASMMSKELGGVVDSKLKVYGTKNVRVVDASVLPMQFSGHLTATVYAVADRASDIILGRPS</sequence>
<accession>A0A9P8MI94</accession>
<feature type="binding site" evidence="7">
    <location>
        <position position="361"/>
    </location>
    <ligand>
        <name>FAD</name>
        <dbReference type="ChEBI" id="CHEBI:57692"/>
    </ligand>
</feature>
<comment type="similarity">
    <text evidence="2 8">Belongs to the GMC oxidoreductase family.</text>
</comment>
<dbReference type="SUPFAM" id="SSF54373">
    <property type="entry name" value="FAD-linked reductases, C-terminal domain"/>
    <property type="match status" value="1"/>
</dbReference>
<keyword evidence="5" id="KW-0560">Oxidoreductase</keyword>
<protein>
    <recommendedName>
        <fullName evidence="10 11">Glucose-methanol-choline oxidoreductase N-terminal domain-containing protein</fullName>
    </recommendedName>
</protein>
<dbReference type="PANTHER" id="PTHR11552:SF201">
    <property type="entry name" value="GLUCOSE-METHANOL-CHOLINE OXIDOREDUCTASE N-TERMINAL DOMAIN-CONTAINING PROTEIN"/>
    <property type="match status" value="1"/>
</dbReference>
<dbReference type="AlphaFoldDB" id="A0A9P8MI94"/>
<proteinExistence type="inferred from homology"/>
<dbReference type="Gene3D" id="4.10.450.10">
    <property type="entry name" value="Glucose Oxidase, domain 2"/>
    <property type="match status" value="1"/>
</dbReference>
<evidence type="ECO:0000256" key="2">
    <source>
        <dbReference type="ARBA" id="ARBA00010790"/>
    </source>
</evidence>
<keyword evidence="3 8" id="KW-0285">Flavoprotein</keyword>
<feature type="binding site" evidence="7">
    <location>
        <position position="216"/>
    </location>
    <ligand>
        <name>FAD</name>
        <dbReference type="ChEBI" id="CHEBI:57692"/>
    </ligand>
</feature>
<dbReference type="SUPFAM" id="SSF51905">
    <property type="entry name" value="FAD/NAD(P)-binding domain"/>
    <property type="match status" value="1"/>
</dbReference>
<dbReference type="PANTHER" id="PTHR11552">
    <property type="entry name" value="GLUCOSE-METHANOL-CHOLINE GMC OXIDOREDUCTASE"/>
    <property type="match status" value="1"/>
</dbReference>
<dbReference type="PROSITE" id="PS00623">
    <property type="entry name" value="GMC_OXRED_1"/>
    <property type="match status" value="1"/>
</dbReference>
<name>A0A9P8MI94_9HYPO</name>
<keyword evidence="13" id="KW-1185">Reference proteome</keyword>
<feature type="active site" description="Proton donor" evidence="6">
    <location>
        <position position="632"/>
    </location>
</feature>
<evidence type="ECO:0000259" key="11">
    <source>
        <dbReference type="PROSITE" id="PS00624"/>
    </source>
</evidence>
<evidence type="ECO:0000256" key="3">
    <source>
        <dbReference type="ARBA" id="ARBA00022630"/>
    </source>
</evidence>
<evidence type="ECO:0000313" key="13">
    <source>
        <dbReference type="Proteomes" id="UP000764110"/>
    </source>
</evidence>
<evidence type="ECO:0000256" key="9">
    <source>
        <dbReference type="SAM" id="MobiDB-lite"/>
    </source>
</evidence>
<gene>
    <name evidence="12" type="ORF">MHUMG1_03119</name>
</gene>
<dbReference type="EMBL" id="JACEFI010000004">
    <property type="protein sequence ID" value="KAH0599005.1"/>
    <property type="molecule type" value="Genomic_DNA"/>
</dbReference>
<dbReference type="PIRSF" id="PIRSF000137">
    <property type="entry name" value="Alcohol_oxidase"/>
    <property type="match status" value="1"/>
</dbReference>
<comment type="cofactor">
    <cofactor evidence="1 7">
        <name>FAD</name>
        <dbReference type="ChEBI" id="CHEBI:57692"/>
    </cofactor>
</comment>
<feature type="region of interest" description="Disordered" evidence="9">
    <location>
        <begin position="1"/>
        <end position="29"/>
    </location>
</feature>
<evidence type="ECO:0000256" key="6">
    <source>
        <dbReference type="PIRSR" id="PIRSR000137-1"/>
    </source>
</evidence>
<dbReference type="Pfam" id="PF05199">
    <property type="entry name" value="GMC_oxred_C"/>
    <property type="match status" value="1"/>
</dbReference>
<feature type="domain" description="Glucose-methanol-choline oxidoreductase N-terminal" evidence="11">
    <location>
        <begin position="403"/>
        <end position="417"/>
    </location>
</feature>
<dbReference type="InterPro" id="IPR027424">
    <property type="entry name" value="Glucose_Oxidase_domain_2"/>
</dbReference>
<dbReference type="InterPro" id="IPR007867">
    <property type="entry name" value="GMC_OxRtase_C"/>
</dbReference>
<dbReference type="GO" id="GO:0016614">
    <property type="term" value="F:oxidoreductase activity, acting on CH-OH group of donors"/>
    <property type="evidence" value="ECO:0007669"/>
    <property type="project" value="InterPro"/>
</dbReference>
<evidence type="ECO:0000256" key="5">
    <source>
        <dbReference type="ARBA" id="ARBA00023002"/>
    </source>
</evidence>
<dbReference type="InterPro" id="IPR036188">
    <property type="entry name" value="FAD/NAD-bd_sf"/>
</dbReference>
<evidence type="ECO:0000256" key="4">
    <source>
        <dbReference type="ARBA" id="ARBA00022827"/>
    </source>
</evidence>
<comment type="caution">
    <text evidence="12">The sequence shown here is derived from an EMBL/GenBank/DDBJ whole genome shotgun (WGS) entry which is preliminary data.</text>
</comment>
<dbReference type="Pfam" id="PF00732">
    <property type="entry name" value="GMC_oxred_N"/>
    <property type="match status" value="1"/>
</dbReference>
<evidence type="ECO:0000313" key="12">
    <source>
        <dbReference type="EMBL" id="KAH0599005.1"/>
    </source>
</evidence>